<name>A0A319DX95_9EURO</name>
<sequence>MDVQLSTKSTTKELGQMQATLKSALGDLEKPLARVVDQVSVLYHAMKDNDRSEILRWISTIPVESHYTEGLASLQPDSGAWLLQTPEFVEWRDSSTSETFWLHGIPGSGKTKLA</sequence>
<feature type="domain" description="Nephrocystin 3-like N-terminal" evidence="2">
    <location>
        <begin position="78"/>
        <end position="114"/>
    </location>
</feature>
<dbReference type="STRING" id="1448320.A0A319DX95"/>
<dbReference type="PANTHER" id="PTHR10039:SF16">
    <property type="entry name" value="GPI INOSITOL-DEACYLASE"/>
    <property type="match status" value="1"/>
</dbReference>
<dbReference type="InterPro" id="IPR056884">
    <property type="entry name" value="NPHP3-like_N"/>
</dbReference>
<keyword evidence="4" id="KW-1185">Reference proteome</keyword>
<dbReference type="EMBL" id="KZ825906">
    <property type="protein sequence ID" value="PYH92828.1"/>
    <property type="molecule type" value="Genomic_DNA"/>
</dbReference>
<keyword evidence="1" id="KW-0677">Repeat</keyword>
<dbReference type="VEuPathDB" id="FungiDB:BO71DRAFT_15692"/>
<dbReference type="AlphaFoldDB" id="A0A319DX95"/>
<accession>A0A319DX95</accession>
<reference evidence="3 4" key="1">
    <citation type="submission" date="2018-02" db="EMBL/GenBank/DDBJ databases">
        <title>The genomes of Aspergillus section Nigri reveals drivers in fungal speciation.</title>
        <authorList>
            <consortium name="DOE Joint Genome Institute"/>
            <person name="Vesth T.C."/>
            <person name="Nybo J."/>
            <person name="Theobald S."/>
            <person name="Brandl J."/>
            <person name="Frisvad J.C."/>
            <person name="Nielsen K.F."/>
            <person name="Lyhne E.K."/>
            <person name="Kogle M.E."/>
            <person name="Kuo A."/>
            <person name="Riley R."/>
            <person name="Clum A."/>
            <person name="Nolan M."/>
            <person name="Lipzen A."/>
            <person name="Salamov A."/>
            <person name="Henrissat B."/>
            <person name="Wiebenga A."/>
            <person name="De vries R.P."/>
            <person name="Grigoriev I.V."/>
            <person name="Mortensen U.H."/>
            <person name="Andersen M.R."/>
            <person name="Baker S.E."/>
        </authorList>
    </citation>
    <scope>NUCLEOTIDE SEQUENCE [LARGE SCALE GENOMIC DNA]</scope>
    <source>
        <strain evidence="3 4">CBS 707.79</strain>
    </source>
</reference>
<dbReference type="PANTHER" id="PTHR10039">
    <property type="entry name" value="AMELOGENIN"/>
    <property type="match status" value="1"/>
</dbReference>
<evidence type="ECO:0000259" key="2">
    <source>
        <dbReference type="Pfam" id="PF24883"/>
    </source>
</evidence>
<protein>
    <recommendedName>
        <fullName evidence="2">Nephrocystin 3-like N-terminal domain-containing protein</fullName>
    </recommendedName>
</protein>
<evidence type="ECO:0000313" key="3">
    <source>
        <dbReference type="EMBL" id="PYH92828.1"/>
    </source>
</evidence>
<evidence type="ECO:0000313" key="4">
    <source>
        <dbReference type="Proteomes" id="UP000247810"/>
    </source>
</evidence>
<dbReference type="Pfam" id="PF24883">
    <property type="entry name" value="NPHP3_N"/>
    <property type="match status" value="1"/>
</dbReference>
<evidence type="ECO:0000256" key="1">
    <source>
        <dbReference type="ARBA" id="ARBA00022737"/>
    </source>
</evidence>
<gene>
    <name evidence="3" type="ORF">BO71DRAFT_15692</name>
</gene>
<dbReference type="Proteomes" id="UP000247810">
    <property type="component" value="Unassembled WGS sequence"/>
</dbReference>
<organism evidence="3 4">
    <name type="scientific">Aspergillus ellipticus CBS 707.79</name>
    <dbReference type="NCBI Taxonomy" id="1448320"/>
    <lineage>
        <taxon>Eukaryota</taxon>
        <taxon>Fungi</taxon>
        <taxon>Dikarya</taxon>
        <taxon>Ascomycota</taxon>
        <taxon>Pezizomycotina</taxon>
        <taxon>Eurotiomycetes</taxon>
        <taxon>Eurotiomycetidae</taxon>
        <taxon>Eurotiales</taxon>
        <taxon>Aspergillaceae</taxon>
        <taxon>Aspergillus</taxon>
        <taxon>Aspergillus subgen. Circumdati</taxon>
    </lineage>
</organism>
<proteinExistence type="predicted"/>
<dbReference type="OrthoDB" id="7464126at2759"/>